<dbReference type="Pfam" id="PF07729">
    <property type="entry name" value="FCD"/>
    <property type="match status" value="1"/>
</dbReference>
<dbReference type="Proteomes" id="UP000467636">
    <property type="component" value="Chromosome"/>
</dbReference>
<keyword evidence="2" id="KW-0238">DNA-binding</keyword>
<dbReference type="Pfam" id="PF00392">
    <property type="entry name" value="GntR"/>
    <property type="match status" value="1"/>
</dbReference>
<gene>
    <name evidence="5" type="ORF">MTER_14000</name>
</gene>
<accession>A0AAD1MHH6</accession>
<dbReference type="InterPro" id="IPR036390">
    <property type="entry name" value="WH_DNA-bd_sf"/>
</dbReference>
<dbReference type="InterPro" id="IPR000524">
    <property type="entry name" value="Tscrpt_reg_HTH_GntR"/>
</dbReference>
<evidence type="ECO:0000313" key="5">
    <source>
        <dbReference type="EMBL" id="BBX21989.1"/>
    </source>
</evidence>
<keyword evidence="3" id="KW-0804">Transcription</keyword>
<dbReference type="PRINTS" id="PR00035">
    <property type="entry name" value="HTHGNTR"/>
</dbReference>
<dbReference type="EMBL" id="AP022564">
    <property type="protein sequence ID" value="BBX21989.1"/>
    <property type="molecule type" value="Genomic_DNA"/>
</dbReference>
<dbReference type="PANTHER" id="PTHR43537:SF45">
    <property type="entry name" value="GNTR FAMILY REGULATORY PROTEIN"/>
    <property type="match status" value="1"/>
</dbReference>
<evidence type="ECO:0000256" key="3">
    <source>
        <dbReference type="ARBA" id="ARBA00023163"/>
    </source>
</evidence>
<keyword evidence="6" id="KW-1185">Reference proteome</keyword>
<evidence type="ECO:0000313" key="6">
    <source>
        <dbReference type="Proteomes" id="UP000467636"/>
    </source>
</evidence>
<dbReference type="InterPro" id="IPR036388">
    <property type="entry name" value="WH-like_DNA-bd_sf"/>
</dbReference>
<dbReference type="AlphaFoldDB" id="A0AAD1MHH6"/>
<dbReference type="CDD" id="cd07377">
    <property type="entry name" value="WHTH_GntR"/>
    <property type="match status" value="1"/>
</dbReference>
<dbReference type="SMART" id="SM00345">
    <property type="entry name" value="HTH_GNTR"/>
    <property type="match status" value="1"/>
</dbReference>
<evidence type="ECO:0000259" key="4">
    <source>
        <dbReference type="PROSITE" id="PS50949"/>
    </source>
</evidence>
<keyword evidence="1" id="KW-0805">Transcription regulation</keyword>
<evidence type="ECO:0000256" key="2">
    <source>
        <dbReference type="ARBA" id="ARBA00023125"/>
    </source>
</evidence>
<dbReference type="RefSeq" id="WP_085262131.1">
    <property type="nucleotide sequence ID" value="NZ_AP022564.1"/>
</dbReference>
<organism evidence="5 6">
    <name type="scientific">Mycolicibacter terrae</name>
    <dbReference type="NCBI Taxonomy" id="1788"/>
    <lineage>
        <taxon>Bacteria</taxon>
        <taxon>Bacillati</taxon>
        <taxon>Actinomycetota</taxon>
        <taxon>Actinomycetes</taxon>
        <taxon>Mycobacteriales</taxon>
        <taxon>Mycobacteriaceae</taxon>
        <taxon>Mycolicibacter</taxon>
    </lineage>
</organism>
<dbReference type="PROSITE" id="PS50949">
    <property type="entry name" value="HTH_GNTR"/>
    <property type="match status" value="1"/>
</dbReference>
<dbReference type="InterPro" id="IPR008920">
    <property type="entry name" value="TF_FadR/GntR_C"/>
</dbReference>
<dbReference type="SMART" id="SM00895">
    <property type="entry name" value="FCD"/>
    <property type="match status" value="1"/>
</dbReference>
<dbReference type="PANTHER" id="PTHR43537">
    <property type="entry name" value="TRANSCRIPTIONAL REGULATOR, GNTR FAMILY"/>
    <property type="match status" value="1"/>
</dbReference>
<dbReference type="Gene3D" id="1.20.120.530">
    <property type="entry name" value="GntR ligand-binding domain-like"/>
    <property type="match status" value="1"/>
</dbReference>
<name>A0AAD1MHH6_9MYCO</name>
<reference evidence="5 6" key="1">
    <citation type="journal article" date="2019" name="Emerg. Microbes Infect.">
        <title>Comprehensive subspecies identification of 175 nontuberculous mycobacteria species based on 7547 genomic profiles.</title>
        <authorList>
            <person name="Matsumoto Y."/>
            <person name="Kinjo T."/>
            <person name="Motooka D."/>
            <person name="Nabeya D."/>
            <person name="Jung N."/>
            <person name="Uechi K."/>
            <person name="Horii T."/>
            <person name="Iida T."/>
            <person name="Fujita J."/>
            <person name="Nakamura S."/>
        </authorList>
    </citation>
    <scope>NUCLEOTIDE SEQUENCE [LARGE SCALE GENOMIC DNA]</scope>
    <source>
        <strain evidence="5 6">JCM 12143</strain>
    </source>
</reference>
<dbReference type="SUPFAM" id="SSF46785">
    <property type="entry name" value="Winged helix' DNA-binding domain"/>
    <property type="match status" value="1"/>
</dbReference>
<dbReference type="Gene3D" id="1.10.10.10">
    <property type="entry name" value="Winged helix-like DNA-binding domain superfamily/Winged helix DNA-binding domain"/>
    <property type="match status" value="1"/>
</dbReference>
<protein>
    <submittedName>
        <fullName evidence="5">Transcriptional regulator, GntR family protein</fullName>
    </submittedName>
</protein>
<dbReference type="GO" id="GO:0003677">
    <property type="term" value="F:DNA binding"/>
    <property type="evidence" value="ECO:0007669"/>
    <property type="project" value="UniProtKB-KW"/>
</dbReference>
<feature type="domain" description="HTH gntR-type" evidence="4">
    <location>
        <begin position="15"/>
        <end position="82"/>
    </location>
</feature>
<dbReference type="GO" id="GO:0003700">
    <property type="term" value="F:DNA-binding transcription factor activity"/>
    <property type="evidence" value="ECO:0007669"/>
    <property type="project" value="InterPro"/>
</dbReference>
<dbReference type="InterPro" id="IPR011711">
    <property type="entry name" value="GntR_C"/>
</dbReference>
<proteinExistence type="predicted"/>
<sequence>MTLSRDAGFEPLSRPSTPELIAERLREAITRGRLAPGQQLGEASLATQFEVSRGPLREAMQRLVAEGLLRSERNRGIFVVELTDDDVRDVYQARKTIERAAVTEVLRGDPGAAAARLRPPVEAMRVAASRRDGAAAADADQEFHEVLVDCAGSPRLDRAMRTLLSETRILLGELEEAYPDLREQVTEHVLLRKAIGAGDEAVAIRLIEEHMDDAVRRLLALRARPGSTGDVVPDSPGDP</sequence>
<dbReference type="SUPFAM" id="SSF48008">
    <property type="entry name" value="GntR ligand-binding domain-like"/>
    <property type="match status" value="1"/>
</dbReference>
<evidence type="ECO:0000256" key="1">
    <source>
        <dbReference type="ARBA" id="ARBA00023015"/>
    </source>
</evidence>